<organism evidence="1">
    <name type="scientific">Setaria italica</name>
    <name type="common">Foxtail millet</name>
    <name type="synonym">Panicum italicum</name>
    <dbReference type="NCBI Taxonomy" id="4555"/>
    <lineage>
        <taxon>Eukaryota</taxon>
        <taxon>Viridiplantae</taxon>
        <taxon>Streptophyta</taxon>
        <taxon>Embryophyta</taxon>
        <taxon>Tracheophyta</taxon>
        <taxon>Spermatophyta</taxon>
        <taxon>Magnoliopsida</taxon>
        <taxon>Liliopsida</taxon>
        <taxon>Poales</taxon>
        <taxon>Poaceae</taxon>
        <taxon>PACMAD clade</taxon>
        <taxon>Panicoideae</taxon>
        <taxon>Panicodae</taxon>
        <taxon>Paniceae</taxon>
        <taxon>Cenchrinae</taxon>
        <taxon>Setaria</taxon>
    </lineage>
</organism>
<proteinExistence type="predicted"/>
<evidence type="ECO:0000313" key="1">
    <source>
        <dbReference type="EMBL" id="RCV41502.1"/>
    </source>
</evidence>
<dbReference type="EMBL" id="CM003536">
    <property type="protein sequence ID" value="RCV41502.1"/>
    <property type="molecule type" value="Genomic_DNA"/>
</dbReference>
<name>A0A368SGD9_SETIT</name>
<dbReference type="AlphaFoldDB" id="A0A368SGD9"/>
<reference evidence="1" key="1">
    <citation type="journal article" date="2012" name="Nat. Biotechnol.">
        <title>Reference genome sequence of the model plant Setaria.</title>
        <authorList>
            <person name="Bennetzen J.L."/>
            <person name="Schmutz J."/>
            <person name="Wang H."/>
            <person name="Percifield R."/>
            <person name="Hawkins J."/>
            <person name="Pontaroli A.C."/>
            <person name="Estep M."/>
            <person name="Feng L."/>
            <person name="Vaughn J.N."/>
            <person name="Grimwood J."/>
            <person name="Jenkins J."/>
            <person name="Barry K."/>
            <person name="Lindquist E."/>
            <person name="Hellsten U."/>
            <person name="Deshpande S."/>
            <person name="Wang X."/>
            <person name="Wu X."/>
            <person name="Mitros T."/>
            <person name="Triplett J."/>
            <person name="Yang X."/>
            <person name="Ye C.Y."/>
            <person name="Mauro-Herrera M."/>
            <person name="Wang L."/>
            <person name="Li P."/>
            <person name="Sharma M."/>
            <person name="Sharma R."/>
            <person name="Ronald P.C."/>
            <person name="Panaud O."/>
            <person name="Kellogg E.A."/>
            <person name="Brutnell T.P."/>
            <person name="Doust A.N."/>
            <person name="Tuskan G.A."/>
            <person name="Rokhsar D."/>
            <person name="Devos K.M."/>
        </authorList>
    </citation>
    <scope>NUCLEOTIDE SEQUENCE [LARGE SCALE GENOMIC DNA]</scope>
    <source>
        <strain evidence="1">Yugu1</strain>
    </source>
</reference>
<accession>A0A368SGD9</accession>
<protein>
    <submittedName>
        <fullName evidence="1">Uncharacterized protein</fullName>
    </submittedName>
</protein>
<sequence>MHRTDRALSPLAILPLGARNGPQKLLLASPFLNLGELRRLFSSPSLFDCSFVCGRCVQFACSVALASLADALYVLDGLPMKTEKCIR</sequence>
<gene>
    <name evidence="1" type="ORF">SETIT_9G140900v2</name>
</gene>
<reference evidence="1" key="2">
    <citation type="submission" date="2015-07" db="EMBL/GenBank/DDBJ databases">
        <authorList>
            <person name="Noorani M."/>
        </authorList>
    </citation>
    <scope>NUCLEOTIDE SEQUENCE</scope>
    <source>
        <strain evidence="1">Yugu1</strain>
    </source>
</reference>